<proteinExistence type="predicted"/>
<dbReference type="EMBL" id="UINC01093444">
    <property type="protein sequence ID" value="SVC47874.1"/>
    <property type="molecule type" value="Genomic_DNA"/>
</dbReference>
<evidence type="ECO:0000259" key="1">
    <source>
        <dbReference type="Pfam" id="PF09791"/>
    </source>
</evidence>
<name>A0A382MFZ4_9ZZZZ</name>
<protein>
    <recommendedName>
        <fullName evidence="1">Oxidoreductase-like domain-containing protein</fullName>
    </recommendedName>
</protein>
<dbReference type="AlphaFoldDB" id="A0A382MFZ4"/>
<dbReference type="InterPro" id="IPR019180">
    <property type="entry name" value="Oxidoreductase-like_N"/>
</dbReference>
<organism evidence="2">
    <name type="scientific">marine metagenome</name>
    <dbReference type="NCBI Taxonomy" id="408172"/>
    <lineage>
        <taxon>unclassified sequences</taxon>
        <taxon>metagenomes</taxon>
        <taxon>ecological metagenomes</taxon>
    </lineage>
</organism>
<feature type="domain" description="Oxidoreductase-like" evidence="1">
    <location>
        <begin position="9"/>
        <end position="44"/>
    </location>
</feature>
<sequence>MVMSKFSNIKIPPNPVEPQDSECCNRGCENCVFDYYERALKAWEN</sequence>
<gene>
    <name evidence="2" type="ORF">METZ01_LOCUS300728</name>
</gene>
<evidence type="ECO:0000313" key="2">
    <source>
        <dbReference type="EMBL" id="SVC47874.1"/>
    </source>
</evidence>
<dbReference type="Pfam" id="PF09791">
    <property type="entry name" value="Oxidored-like"/>
    <property type="match status" value="1"/>
</dbReference>
<feature type="non-terminal residue" evidence="2">
    <location>
        <position position="45"/>
    </location>
</feature>
<accession>A0A382MFZ4</accession>
<reference evidence="2" key="1">
    <citation type="submission" date="2018-05" db="EMBL/GenBank/DDBJ databases">
        <authorList>
            <person name="Lanie J.A."/>
            <person name="Ng W.-L."/>
            <person name="Kazmierczak K.M."/>
            <person name="Andrzejewski T.M."/>
            <person name="Davidsen T.M."/>
            <person name="Wayne K.J."/>
            <person name="Tettelin H."/>
            <person name="Glass J.I."/>
            <person name="Rusch D."/>
            <person name="Podicherti R."/>
            <person name="Tsui H.-C.T."/>
            <person name="Winkler M.E."/>
        </authorList>
    </citation>
    <scope>NUCLEOTIDE SEQUENCE</scope>
</reference>